<dbReference type="PANTHER" id="PTHR46553">
    <property type="entry name" value="ADENINE NUCLEOTIDE ALPHA HYDROLASES-LIKE SUPERFAMILY PROTEIN"/>
    <property type="match status" value="1"/>
</dbReference>
<name>A0A2V3DS07_9MICC</name>
<dbReference type="InterPro" id="IPR006015">
    <property type="entry name" value="Universal_stress_UspA"/>
</dbReference>
<evidence type="ECO:0000256" key="1">
    <source>
        <dbReference type="ARBA" id="ARBA00008791"/>
    </source>
</evidence>
<evidence type="ECO:0000313" key="4">
    <source>
        <dbReference type="Proteomes" id="UP000246303"/>
    </source>
</evidence>
<dbReference type="InterPro" id="IPR014729">
    <property type="entry name" value="Rossmann-like_a/b/a_fold"/>
</dbReference>
<sequence length="151" mass="15754">MNGKLVPTAIVVGVDGSQPSIAALQEAVRLSTRLGTPVRALVCWTIPTSYQLPYSVGTFDFKGAAQGILDTAIEAAFGMDWPENLTTGLKMGPPRQSLIEASKEASLLVLGRRGFGGFTGLLMGSVSSACVSHAHCPVLIVHAPKPGQDHA</sequence>
<evidence type="ECO:0000313" key="3">
    <source>
        <dbReference type="EMBL" id="PXA65566.1"/>
    </source>
</evidence>
<dbReference type="InterPro" id="IPR006016">
    <property type="entry name" value="UspA"/>
</dbReference>
<accession>A0A2V3DS07</accession>
<evidence type="ECO:0000259" key="2">
    <source>
        <dbReference type="Pfam" id="PF00582"/>
    </source>
</evidence>
<protein>
    <submittedName>
        <fullName evidence="3">Universal stress protein UspA</fullName>
    </submittedName>
</protein>
<gene>
    <name evidence="3" type="ORF">CVS29_10090</name>
</gene>
<dbReference type="RefSeq" id="WP_110106178.1">
    <property type="nucleotide sequence ID" value="NZ_JACBZZ010000001.1"/>
</dbReference>
<keyword evidence="4" id="KW-1185">Reference proteome</keyword>
<organism evidence="3 4">
    <name type="scientific">Arthrobacter psychrochitiniphilus</name>
    <dbReference type="NCBI Taxonomy" id="291045"/>
    <lineage>
        <taxon>Bacteria</taxon>
        <taxon>Bacillati</taxon>
        <taxon>Actinomycetota</taxon>
        <taxon>Actinomycetes</taxon>
        <taxon>Micrococcales</taxon>
        <taxon>Micrococcaceae</taxon>
        <taxon>Arthrobacter</taxon>
    </lineage>
</organism>
<dbReference type="CDD" id="cd00293">
    <property type="entry name" value="USP-like"/>
    <property type="match status" value="1"/>
</dbReference>
<dbReference type="Pfam" id="PF00582">
    <property type="entry name" value="Usp"/>
    <property type="match status" value="1"/>
</dbReference>
<proteinExistence type="inferred from homology"/>
<dbReference type="Proteomes" id="UP000246303">
    <property type="component" value="Unassembled WGS sequence"/>
</dbReference>
<dbReference type="PANTHER" id="PTHR46553:SF3">
    <property type="entry name" value="ADENINE NUCLEOTIDE ALPHA HYDROLASES-LIKE SUPERFAMILY PROTEIN"/>
    <property type="match status" value="1"/>
</dbReference>
<dbReference type="Gene3D" id="3.40.50.620">
    <property type="entry name" value="HUPs"/>
    <property type="match status" value="1"/>
</dbReference>
<dbReference type="AlphaFoldDB" id="A0A2V3DS07"/>
<dbReference type="SUPFAM" id="SSF52402">
    <property type="entry name" value="Adenine nucleotide alpha hydrolases-like"/>
    <property type="match status" value="1"/>
</dbReference>
<dbReference type="OrthoDB" id="6174426at2"/>
<dbReference type="PRINTS" id="PR01438">
    <property type="entry name" value="UNVRSLSTRESS"/>
</dbReference>
<dbReference type="EMBL" id="QHLZ01000005">
    <property type="protein sequence ID" value="PXA65566.1"/>
    <property type="molecule type" value="Genomic_DNA"/>
</dbReference>
<feature type="domain" description="UspA" evidence="2">
    <location>
        <begin position="10"/>
        <end position="142"/>
    </location>
</feature>
<comment type="similarity">
    <text evidence="1">Belongs to the universal stress protein A family.</text>
</comment>
<comment type="caution">
    <text evidence="3">The sequence shown here is derived from an EMBL/GenBank/DDBJ whole genome shotgun (WGS) entry which is preliminary data.</text>
</comment>
<reference evidence="3 4" key="1">
    <citation type="submission" date="2018-05" db="EMBL/GenBank/DDBJ databases">
        <title>Genetic diversity of glacier-inhabiting Cryobacterium bacteria in China and description of Cryobacterium mengkeensis sp. nov. and Arthrobacter glacialis sp. nov.</title>
        <authorList>
            <person name="Liu Q."/>
            <person name="Xin Y.-H."/>
        </authorList>
    </citation>
    <scope>NUCLEOTIDE SEQUENCE [LARGE SCALE GENOMIC DNA]</scope>
    <source>
        <strain evidence="3 4">GP3</strain>
    </source>
</reference>